<dbReference type="InterPro" id="IPR050339">
    <property type="entry name" value="CC_SR_Kinase"/>
</dbReference>
<feature type="compositionally biased region" description="Low complexity" evidence="6">
    <location>
        <begin position="9"/>
        <end position="28"/>
    </location>
</feature>
<dbReference type="GO" id="GO:0005524">
    <property type="term" value="F:ATP binding"/>
    <property type="evidence" value="ECO:0007669"/>
    <property type="project" value="UniProtKB-KW"/>
</dbReference>
<evidence type="ECO:0000313" key="8">
    <source>
        <dbReference type="Proteomes" id="UP000077521"/>
    </source>
</evidence>
<evidence type="ECO:0000256" key="4">
    <source>
        <dbReference type="ARBA" id="ARBA00022840"/>
    </source>
</evidence>
<dbReference type="AlphaFoldDB" id="A0A177TCE0"/>
<comment type="caution">
    <text evidence="7">The sequence shown here is derived from an EMBL/GenBank/DDBJ whole genome shotgun (WGS) entry which is preliminary data.</text>
</comment>
<evidence type="ECO:0000256" key="6">
    <source>
        <dbReference type="SAM" id="MobiDB-lite"/>
    </source>
</evidence>
<protein>
    <submittedName>
        <fullName evidence="7">Uncharacterized protein</fullName>
    </submittedName>
</protein>
<evidence type="ECO:0000256" key="1">
    <source>
        <dbReference type="ARBA" id="ARBA00022679"/>
    </source>
</evidence>
<keyword evidence="8" id="KW-1185">Reference proteome</keyword>
<gene>
    <name evidence="7" type="ORF">A4X13_0g4810</name>
</gene>
<feature type="compositionally biased region" description="Basic residues" evidence="6">
    <location>
        <begin position="276"/>
        <end position="285"/>
    </location>
</feature>
<dbReference type="Proteomes" id="UP000077521">
    <property type="component" value="Unassembled WGS sequence"/>
</dbReference>
<dbReference type="EMBL" id="LWDF02000333">
    <property type="protein sequence ID" value="KAE8250334.1"/>
    <property type="molecule type" value="Genomic_DNA"/>
</dbReference>
<feature type="region of interest" description="Disordered" evidence="6">
    <location>
        <begin position="1"/>
        <end position="38"/>
    </location>
</feature>
<keyword evidence="1" id="KW-0808">Transferase</keyword>
<dbReference type="InterPro" id="IPR008271">
    <property type="entry name" value="Ser/Thr_kinase_AS"/>
</dbReference>
<dbReference type="Gene3D" id="3.30.200.20">
    <property type="entry name" value="Phosphorylase Kinase, domain 1"/>
    <property type="match status" value="1"/>
</dbReference>
<comment type="similarity">
    <text evidence="5">Belongs to the protein kinase superfamily. Ser/Thr protein kinase family. GCN2 subfamily.</text>
</comment>
<feature type="compositionally biased region" description="Low complexity" evidence="6">
    <location>
        <begin position="93"/>
        <end position="108"/>
    </location>
</feature>
<dbReference type="CDD" id="cd00180">
    <property type="entry name" value="PKc"/>
    <property type="match status" value="1"/>
</dbReference>
<proteinExistence type="inferred from homology"/>
<feature type="region of interest" description="Disordered" evidence="6">
    <location>
        <begin position="248"/>
        <end position="290"/>
    </location>
</feature>
<dbReference type="Gene3D" id="1.10.510.10">
    <property type="entry name" value="Transferase(Phosphotransferase) domain 1"/>
    <property type="match status" value="1"/>
</dbReference>
<keyword evidence="2" id="KW-0547">Nucleotide-binding</keyword>
<dbReference type="GO" id="GO:0005737">
    <property type="term" value="C:cytoplasm"/>
    <property type="evidence" value="ECO:0007669"/>
    <property type="project" value="TreeGrafter"/>
</dbReference>
<feature type="region of interest" description="Disordered" evidence="6">
    <location>
        <begin position="417"/>
        <end position="449"/>
    </location>
</feature>
<evidence type="ECO:0000313" key="7">
    <source>
        <dbReference type="EMBL" id="KAE8250334.1"/>
    </source>
</evidence>
<keyword evidence="3" id="KW-0418">Kinase</keyword>
<dbReference type="PANTHER" id="PTHR11042">
    <property type="entry name" value="EUKARYOTIC TRANSLATION INITIATION FACTOR 2-ALPHA KINASE EIF2-ALPHA KINASE -RELATED"/>
    <property type="match status" value="1"/>
</dbReference>
<dbReference type="GO" id="GO:0005634">
    <property type="term" value="C:nucleus"/>
    <property type="evidence" value="ECO:0007669"/>
    <property type="project" value="TreeGrafter"/>
</dbReference>
<sequence length="850" mass="92552">MLDADSGNISTSSSTAQAQAQADSSIISLPPTSSDPSQLQLVLRTSNHAAFYDRSSRLVTLHASSDLAPTHQRTQPQSQSLALLPHQPAGPLTTTSSHRSTTTIATSSPPVPSPVGPSTGILQQQHTCPTCLRPLLPMHHPLPSSPPSNIHDPSISTFPRRLPTGVISAAVDQQEQGQQTQHYVAPNYFRLLASASVPPSRASSRPGTPIVALVADDDDEEEEVIQQYATESDQDDADILPLDRESMHPFQQQQQQPRGFLSNTTTQPIGIPSTPPRRKKTKRTTTTRERERLQASQFSQGYFDRFFVRVRKLGRGARGTVWLCQHILGGQKLGEYAVKQVPVGDYADNLMASLKEVQMLETLRHPNIIHYQHAWIEEAQMSPFAPRVPTLHVLMMAANGGSLADWISARAGNPISARASKTSQESERSSERITTASPRSFDEDEDEDEGRFNYAKHVLDDDDEGDSGPPSPRMVAQKVKIERLKKAVRLRRIARRATETLEGRLPTPTQSSARAGDASSPLLPTTTTANDETDEPPHAQHLLGEGELFSLLRDMSSGLGWLHEKGVLHLDVKPENVLLHWEQADDLLPRAMLSDFGSSTFLQGNWRRIRSGHTGTMDFMAPEAIFPDPHTGVLQELTSKSDIWSLGMILHLCVFFRLPYRNSDDIDRLREEMERYGGYSVQDERTMHRARVPPVLSMLLRRMLDRTPSHRPSCEEILGALATASAEGAGASSAPLGAGVGSAAAAAASGGGGADSPEVLSSTLGGSIKTTDALTLRPRSFVGPAQHIRPSRRTTNLRALLTAPEQRWVVVLGMAVLRSAWVESAVGRGWVGAGAGWVCGIIGLVEVALA</sequence>
<evidence type="ECO:0000256" key="5">
    <source>
        <dbReference type="ARBA" id="ARBA00037982"/>
    </source>
</evidence>
<keyword evidence="4" id="KW-0067">ATP-binding</keyword>
<dbReference type="Pfam" id="PF00069">
    <property type="entry name" value="Pkinase"/>
    <property type="match status" value="2"/>
</dbReference>
<dbReference type="PROSITE" id="PS50011">
    <property type="entry name" value="PROTEIN_KINASE_DOM"/>
    <property type="match status" value="1"/>
</dbReference>
<dbReference type="SUPFAM" id="SSF56112">
    <property type="entry name" value="Protein kinase-like (PK-like)"/>
    <property type="match status" value="1"/>
</dbReference>
<dbReference type="PANTHER" id="PTHR11042:SF138">
    <property type="entry name" value="SERINE_THREONINE-PROTEIN KINASE IKS1-RELATED"/>
    <property type="match status" value="1"/>
</dbReference>
<evidence type="ECO:0000256" key="2">
    <source>
        <dbReference type="ARBA" id="ARBA00022741"/>
    </source>
</evidence>
<evidence type="ECO:0000256" key="3">
    <source>
        <dbReference type="ARBA" id="ARBA00022777"/>
    </source>
</evidence>
<feature type="region of interest" description="Disordered" evidence="6">
    <location>
        <begin position="458"/>
        <end position="477"/>
    </location>
</feature>
<dbReference type="PROSITE" id="PS00108">
    <property type="entry name" value="PROTEIN_KINASE_ST"/>
    <property type="match status" value="1"/>
</dbReference>
<feature type="region of interest" description="Disordered" evidence="6">
    <location>
        <begin position="498"/>
        <end position="540"/>
    </location>
</feature>
<reference evidence="7" key="1">
    <citation type="submission" date="2016-04" db="EMBL/GenBank/DDBJ databases">
        <authorList>
            <person name="Nguyen H.D."/>
            <person name="Samba Siva P."/>
            <person name="Cullis J."/>
            <person name="Levesque C.A."/>
            <person name="Hambleton S."/>
        </authorList>
    </citation>
    <scope>NUCLEOTIDE SEQUENCE</scope>
    <source>
        <strain evidence="7">DAOMC 236416</strain>
    </source>
</reference>
<dbReference type="SMART" id="SM00220">
    <property type="entry name" value="S_TKc"/>
    <property type="match status" value="1"/>
</dbReference>
<feature type="region of interest" description="Disordered" evidence="6">
    <location>
        <begin position="84"/>
        <end position="124"/>
    </location>
</feature>
<accession>A0A177TCE0</accession>
<dbReference type="InterPro" id="IPR000719">
    <property type="entry name" value="Prot_kinase_dom"/>
</dbReference>
<organism evidence="7 8">
    <name type="scientific">Tilletia indica</name>
    <dbReference type="NCBI Taxonomy" id="43049"/>
    <lineage>
        <taxon>Eukaryota</taxon>
        <taxon>Fungi</taxon>
        <taxon>Dikarya</taxon>
        <taxon>Basidiomycota</taxon>
        <taxon>Ustilaginomycotina</taxon>
        <taxon>Exobasidiomycetes</taxon>
        <taxon>Tilletiales</taxon>
        <taxon>Tilletiaceae</taxon>
        <taxon>Tilletia</taxon>
    </lineage>
</organism>
<dbReference type="InterPro" id="IPR011009">
    <property type="entry name" value="Kinase-like_dom_sf"/>
</dbReference>
<name>A0A177TCE0_9BASI</name>
<dbReference type="GO" id="GO:0004672">
    <property type="term" value="F:protein kinase activity"/>
    <property type="evidence" value="ECO:0007669"/>
    <property type="project" value="InterPro"/>
</dbReference>
<reference evidence="7" key="2">
    <citation type="journal article" date="2019" name="IMA Fungus">
        <title>Genome sequencing and comparison of five Tilletia species to identify candidate genes for the detection of regulated species infecting wheat.</title>
        <authorList>
            <person name="Nguyen H.D.T."/>
            <person name="Sultana T."/>
            <person name="Kesanakurti P."/>
            <person name="Hambleton S."/>
        </authorList>
    </citation>
    <scope>NUCLEOTIDE SEQUENCE</scope>
    <source>
        <strain evidence="7">DAOMC 236416</strain>
    </source>
</reference>